<feature type="chain" id="PRO_5045358409" description="Phytocyanin domain-containing protein" evidence="2">
    <location>
        <begin position="23"/>
        <end position="162"/>
    </location>
</feature>
<comment type="caution">
    <text evidence="4">The sequence shown here is derived from an EMBL/GenBank/DDBJ whole genome shotgun (WGS) entry which is preliminary data.</text>
</comment>
<evidence type="ECO:0000259" key="3">
    <source>
        <dbReference type="PROSITE" id="PS51485"/>
    </source>
</evidence>
<evidence type="ECO:0000313" key="5">
    <source>
        <dbReference type="Proteomes" id="UP000827721"/>
    </source>
</evidence>
<feature type="compositionally biased region" description="Basic residues" evidence="1">
    <location>
        <begin position="152"/>
        <end position="162"/>
    </location>
</feature>
<keyword evidence="5" id="KW-1185">Reference proteome</keyword>
<dbReference type="PANTHER" id="PTHR33021:SF356">
    <property type="entry name" value="MAVICYANIN"/>
    <property type="match status" value="1"/>
</dbReference>
<feature type="compositionally biased region" description="Polar residues" evidence="1">
    <location>
        <begin position="138"/>
        <end position="148"/>
    </location>
</feature>
<protein>
    <recommendedName>
        <fullName evidence="3">Phytocyanin domain-containing protein</fullName>
    </recommendedName>
</protein>
<dbReference type="InterPro" id="IPR008972">
    <property type="entry name" value="Cupredoxin"/>
</dbReference>
<feature type="region of interest" description="Disordered" evidence="1">
    <location>
        <begin position="127"/>
        <end position="162"/>
    </location>
</feature>
<dbReference type="InterPro" id="IPR039391">
    <property type="entry name" value="Phytocyanin-like"/>
</dbReference>
<dbReference type="Gene3D" id="2.60.40.420">
    <property type="entry name" value="Cupredoxins - blue copper proteins"/>
    <property type="match status" value="1"/>
</dbReference>
<dbReference type="EMBL" id="JAFEMO010000001">
    <property type="protein sequence ID" value="KAH7577539.1"/>
    <property type="molecule type" value="Genomic_DNA"/>
</dbReference>
<accession>A0ABQ8IMH8</accession>
<dbReference type="Pfam" id="PF02298">
    <property type="entry name" value="Cu_bind_like"/>
    <property type="match status" value="1"/>
</dbReference>
<name>A0ABQ8IMH8_9ROSI</name>
<dbReference type="Proteomes" id="UP000827721">
    <property type="component" value="Unassembled WGS sequence"/>
</dbReference>
<dbReference type="PANTHER" id="PTHR33021">
    <property type="entry name" value="BLUE COPPER PROTEIN"/>
    <property type="match status" value="1"/>
</dbReference>
<sequence length="162" mass="17833">MALTKSSSAMIMILFMAMTTLCGISMSAEHEIDFDSSGWIIMDDNDYEIPVNLGDSIIFHYDNTNHDLTEVTLEDYNSCNAASPIAKYNSGNDNITFERPENYYFICGFPNHCQNGEKVTVKIVQNPEPPIMAPKLSDSGNSPSTASSGRKIAPKNKPKGLL</sequence>
<dbReference type="InterPro" id="IPR003245">
    <property type="entry name" value="Phytocyanin_dom"/>
</dbReference>
<keyword evidence="2" id="KW-0732">Signal</keyword>
<feature type="signal peptide" evidence="2">
    <location>
        <begin position="1"/>
        <end position="22"/>
    </location>
</feature>
<dbReference type="SUPFAM" id="SSF49503">
    <property type="entry name" value="Cupredoxins"/>
    <property type="match status" value="1"/>
</dbReference>
<proteinExistence type="predicted"/>
<gene>
    <name evidence="4" type="ORF">JRO89_XS01G0264500</name>
</gene>
<evidence type="ECO:0000313" key="4">
    <source>
        <dbReference type="EMBL" id="KAH7577539.1"/>
    </source>
</evidence>
<feature type="domain" description="Phytocyanin" evidence="3">
    <location>
        <begin position="28"/>
        <end position="125"/>
    </location>
</feature>
<reference evidence="4 5" key="1">
    <citation type="submission" date="2021-02" db="EMBL/GenBank/DDBJ databases">
        <title>Plant Genome Project.</title>
        <authorList>
            <person name="Zhang R.-G."/>
        </authorList>
    </citation>
    <scope>NUCLEOTIDE SEQUENCE [LARGE SCALE GENOMIC DNA]</scope>
    <source>
        <tissue evidence="4">Leaves</tissue>
    </source>
</reference>
<evidence type="ECO:0000256" key="1">
    <source>
        <dbReference type="SAM" id="MobiDB-lite"/>
    </source>
</evidence>
<evidence type="ECO:0000256" key="2">
    <source>
        <dbReference type="SAM" id="SignalP"/>
    </source>
</evidence>
<dbReference type="PROSITE" id="PS51485">
    <property type="entry name" value="PHYTOCYANIN"/>
    <property type="match status" value="1"/>
</dbReference>
<organism evidence="4 5">
    <name type="scientific">Xanthoceras sorbifolium</name>
    <dbReference type="NCBI Taxonomy" id="99658"/>
    <lineage>
        <taxon>Eukaryota</taxon>
        <taxon>Viridiplantae</taxon>
        <taxon>Streptophyta</taxon>
        <taxon>Embryophyta</taxon>
        <taxon>Tracheophyta</taxon>
        <taxon>Spermatophyta</taxon>
        <taxon>Magnoliopsida</taxon>
        <taxon>eudicotyledons</taxon>
        <taxon>Gunneridae</taxon>
        <taxon>Pentapetalae</taxon>
        <taxon>rosids</taxon>
        <taxon>malvids</taxon>
        <taxon>Sapindales</taxon>
        <taxon>Sapindaceae</taxon>
        <taxon>Xanthoceroideae</taxon>
        <taxon>Xanthoceras</taxon>
    </lineage>
</organism>